<dbReference type="InterPro" id="IPR023395">
    <property type="entry name" value="MCP_dom_sf"/>
</dbReference>
<feature type="compositionally biased region" description="Basic and acidic residues" evidence="10">
    <location>
        <begin position="378"/>
        <end position="389"/>
    </location>
</feature>
<dbReference type="RefSeq" id="XP_065824561.1">
    <property type="nucleotide sequence ID" value="XM_065968489.1"/>
</dbReference>
<feature type="compositionally biased region" description="Polar residues" evidence="10">
    <location>
        <begin position="367"/>
        <end position="376"/>
    </location>
</feature>
<dbReference type="EMBL" id="CP144531">
    <property type="protein sequence ID" value="WWC59634.1"/>
    <property type="molecule type" value="Genomic_DNA"/>
</dbReference>
<evidence type="ECO:0000256" key="10">
    <source>
        <dbReference type="SAM" id="MobiDB-lite"/>
    </source>
</evidence>
<keyword evidence="12" id="KW-1185">Reference proteome</keyword>
<accession>A0AAJ8KJL0</accession>
<feature type="region of interest" description="Disordered" evidence="10">
    <location>
        <begin position="209"/>
        <end position="242"/>
    </location>
</feature>
<sequence length="511" mass="55696">MAPAAHPPLTPFGSALAGALGSVFANAAVYPLDTIKTRLQAEDDDNDDDTNDTDLKDVDLNSPHSHNQDEKDLDPGTRDRKRQTRSISNIQKYIYAKIKRWDMLMMLLKILKKEGISGAFHGFGASMIGTFSQQFAYFFFHTLLRTSYLRRLSSASRIPSSSPSKSNPISPPSISTPAELLLGALAGALAQIFTIPVQVIATRQQLWQPDPISHAPGPNPTSSTNTNTTQKTQSKTGSSAPSLLETANEIISESGITGLWTGLKPGLVLTFNPAITYGVFERLKSYRLSKRSALSRDHSGSTAGKLGVGEAFVLGVISKMLATVVTYPYIFAKVRLQAKASPEEVQYDTEHSSPSTSAQRETHIGEDTNQGSSTTEVEADKTAQPDSQDKVTPSYASIASATPAFGSATIDLPKNQDQNESAEKTVRPGLNKKRGQSHKYHHHHKHALSLLQAVYAEHGFKGWYKGLTAQIVKAVLCQGILFVSKDQFESYAWILLVGLTTLRRRLRLSSV</sequence>
<dbReference type="Pfam" id="PF00153">
    <property type="entry name" value="Mito_carr"/>
    <property type="match status" value="4"/>
</dbReference>
<feature type="compositionally biased region" description="Low complexity" evidence="10">
    <location>
        <begin position="220"/>
        <end position="239"/>
    </location>
</feature>
<keyword evidence="7 8" id="KW-0472">Membrane</keyword>
<dbReference type="Proteomes" id="UP000078595">
    <property type="component" value="Chromosome 2"/>
</dbReference>
<evidence type="ECO:0000256" key="2">
    <source>
        <dbReference type="ARBA" id="ARBA00006375"/>
    </source>
</evidence>
<feature type="repeat" description="Solcar" evidence="8">
    <location>
        <begin position="387"/>
        <end position="491"/>
    </location>
</feature>
<feature type="compositionally biased region" description="Acidic residues" evidence="10">
    <location>
        <begin position="42"/>
        <end position="52"/>
    </location>
</feature>
<protein>
    <recommendedName>
        <fullName evidence="13">Adenine nucleotide transporter</fullName>
    </recommendedName>
</protein>
<dbReference type="AlphaFoldDB" id="A0AAJ8KJL0"/>
<dbReference type="PANTHER" id="PTHR45939:SF1">
    <property type="entry name" value="MITOCHONDRIAL THIAMINE PYROPHOSPHATE CARRIER 1-RELATED"/>
    <property type="match status" value="1"/>
</dbReference>
<evidence type="ECO:0000256" key="3">
    <source>
        <dbReference type="ARBA" id="ARBA00022448"/>
    </source>
</evidence>
<name>A0AAJ8KJL0_9TREE</name>
<comment type="subcellular location">
    <subcellularLocation>
        <location evidence="1">Membrane</location>
        <topology evidence="1">Multi-pass membrane protein</topology>
    </subcellularLocation>
</comment>
<reference evidence="11" key="1">
    <citation type="submission" date="2013-07" db="EMBL/GenBank/DDBJ databases">
        <authorList>
            <consortium name="The Broad Institute Genome Sequencing Platform"/>
            <person name="Cuomo C."/>
            <person name="Litvintseva A."/>
            <person name="Chen Y."/>
            <person name="Heitman J."/>
            <person name="Sun S."/>
            <person name="Springer D."/>
            <person name="Dromer F."/>
            <person name="Young S.K."/>
            <person name="Zeng Q."/>
            <person name="Gargeya S."/>
            <person name="Fitzgerald M."/>
            <person name="Abouelleil A."/>
            <person name="Alvarado L."/>
            <person name="Berlin A.M."/>
            <person name="Chapman S.B."/>
            <person name="Dewar J."/>
            <person name="Goldberg J."/>
            <person name="Griggs A."/>
            <person name="Gujja S."/>
            <person name="Hansen M."/>
            <person name="Howarth C."/>
            <person name="Imamovic A."/>
            <person name="Larimer J."/>
            <person name="McCowan C."/>
            <person name="Murphy C."/>
            <person name="Pearson M."/>
            <person name="Priest M."/>
            <person name="Roberts A."/>
            <person name="Saif S."/>
            <person name="Shea T."/>
            <person name="Sykes S."/>
            <person name="Wortman J."/>
            <person name="Nusbaum C."/>
            <person name="Birren B."/>
        </authorList>
    </citation>
    <scope>NUCLEOTIDE SEQUENCE</scope>
    <source>
        <strain evidence="11">CBS 10117</strain>
    </source>
</reference>
<gene>
    <name evidence="11" type="ORF">I303_102193</name>
</gene>
<keyword evidence="5" id="KW-0677">Repeat</keyword>
<evidence type="ECO:0000256" key="8">
    <source>
        <dbReference type="PROSITE-ProRule" id="PRU00282"/>
    </source>
</evidence>
<evidence type="ECO:0000256" key="7">
    <source>
        <dbReference type="ARBA" id="ARBA00023136"/>
    </source>
</evidence>
<dbReference type="KEGG" id="kdj:28965366"/>
<comment type="similarity">
    <text evidence="2 9">Belongs to the mitochondrial carrier (TC 2.A.29) family.</text>
</comment>
<evidence type="ECO:0008006" key="13">
    <source>
        <dbReference type="Google" id="ProtNLM"/>
    </source>
</evidence>
<dbReference type="InterPro" id="IPR018108">
    <property type="entry name" value="MCP_transmembrane"/>
</dbReference>
<dbReference type="PROSITE" id="PS50920">
    <property type="entry name" value="SOLCAR"/>
    <property type="match status" value="3"/>
</dbReference>
<feature type="region of interest" description="Disordered" evidence="10">
    <location>
        <begin position="345"/>
        <end position="393"/>
    </location>
</feature>
<dbReference type="GO" id="GO:0016020">
    <property type="term" value="C:membrane"/>
    <property type="evidence" value="ECO:0007669"/>
    <property type="project" value="UniProtKB-SubCell"/>
</dbReference>
<keyword evidence="6" id="KW-1133">Transmembrane helix</keyword>
<feature type="repeat" description="Solcar" evidence="8">
    <location>
        <begin position="9"/>
        <end position="147"/>
    </location>
</feature>
<evidence type="ECO:0000256" key="5">
    <source>
        <dbReference type="ARBA" id="ARBA00022737"/>
    </source>
</evidence>
<feature type="region of interest" description="Disordered" evidence="10">
    <location>
        <begin position="40"/>
        <end position="84"/>
    </location>
</feature>
<keyword evidence="4 8" id="KW-0812">Transmembrane</keyword>
<evidence type="ECO:0000256" key="6">
    <source>
        <dbReference type="ARBA" id="ARBA00022989"/>
    </source>
</evidence>
<evidence type="ECO:0000313" key="11">
    <source>
        <dbReference type="EMBL" id="WWC59634.1"/>
    </source>
</evidence>
<evidence type="ECO:0000256" key="1">
    <source>
        <dbReference type="ARBA" id="ARBA00004141"/>
    </source>
</evidence>
<dbReference type="PANTHER" id="PTHR45939">
    <property type="entry name" value="PEROXISOMAL MEMBRANE PROTEIN PMP34-RELATED"/>
    <property type="match status" value="1"/>
</dbReference>
<organism evidence="11 12">
    <name type="scientific">Kwoniella dejecticola CBS 10117</name>
    <dbReference type="NCBI Taxonomy" id="1296121"/>
    <lineage>
        <taxon>Eukaryota</taxon>
        <taxon>Fungi</taxon>
        <taxon>Dikarya</taxon>
        <taxon>Basidiomycota</taxon>
        <taxon>Agaricomycotina</taxon>
        <taxon>Tremellomycetes</taxon>
        <taxon>Tremellales</taxon>
        <taxon>Cryptococcaceae</taxon>
        <taxon>Kwoniella</taxon>
    </lineage>
</organism>
<feature type="region of interest" description="Disordered" evidence="10">
    <location>
        <begin position="407"/>
        <end position="438"/>
    </location>
</feature>
<reference evidence="11" key="2">
    <citation type="submission" date="2024-02" db="EMBL/GenBank/DDBJ databases">
        <title>Comparative genomics of Cryptococcus and Kwoniella reveals pathogenesis evolution and contrasting modes of karyotype evolution via chromosome fusion or intercentromeric recombination.</title>
        <authorList>
            <person name="Coelho M.A."/>
            <person name="David-Palma M."/>
            <person name="Shea T."/>
            <person name="Bowers K."/>
            <person name="McGinley-Smith S."/>
            <person name="Mohammad A.W."/>
            <person name="Gnirke A."/>
            <person name="Yurkov A.M."/>
            <person name="Nowrousian M."/>
            <person name="Sun S."/>
            <person name="Cuomo C.A."/>
            <person name="Heitman J."/>
        </authorList>
    </citation>
    <scope>NUCLEOTIDE SEQUENCE</scope>
    <source>
        <strain evidence="11">CBS 10117</strain>
    </source>
</reference>
<feature type="repeat" description="Solcar" evidence="8">
    <location>
        <begin position="174"/>
        <end position="286"/>
    </location>
</feature>
<dbReference type="GO" id="GO:0015217">
    <property type="term" value="F:ADP transmembrane transporter activity"/>
    <property type="evidence" value="ECO:0007669"/>
    <property type="project" value="TreeGrafter"/>
</dbReference>
<dbReference type="SUPFAM" id="SSF103506">
    <property type="entry name" value="Mitochondrial carrier"/>
    <property type="match status" value="2"/>
</dbReference>
<dbReference type="InterPro" id="IPR052217">
    <property type="entry name" value="Mito/Peroxisomal_Carrier"/>
</dbReference>
<evidence type="ECO:0000256" key="9">
    <source>
        <dbReference type="RuleBase" id="RU000488"/>
    </source>
</evidence>
<dbReference type="Gene3D" id="1.50.40.10">
    <property type="entry name" value="Mitochondrial carrier domain"/>
    <property type="match status" value="3"/>
</dbReference>
<evidence type="ECO:0000313" key="12">
    <source>
        <dbReference type="Proteomes" id="UP000078595"/>
    </source>
</evidence>
<feature type="compositionally biased region" description="Basic and acidic residues" evidence="10">
    <location>
        <begin position="66"/>
        <end position="78"/>
    </location>
</feature>
<dbReference type="GeneID" id="28965366"/>
<proteinExistence type="inferred from homology"/>
<keyword evidence="3 9" id="KW-0813">Transport</keyword>
<evidence type="ECO:0000256" key="4">
    <source>
        <dbReference type="ARBA" id="ARBA00022692"/>
    </source>
</evidence>